<feature type="transmembrane region" description="Helical" evidence="7">
    <location>
        <begin position="9"/>
        <end position="28"/>
    </location>
</feature>
<reference evidence="9 10" key="1">
    <citation type="submission" date="2020-08" db="EMBL/GenBank/DDBJ databases">
        <title>Bridging the membrane lipid divide: bacteria of the FCB group superphylum have the potential to synthesize archaeal ether lipids.</title>
        <authorList>
            <person name="Villanueva L."/>
            <person name="Von Meijenfeldt F.A.B."/>
            <person name="Westbye A.B."/>
            <person name="Yadav S."/>
            <person name="Hopmans E.C."/>
            <person name="Dutilh B.E."/>
            <person name="Sinninghe Damste J.S."/>
        </authorList>
    </citation>
    <scope>NUCLEOTIDE SEQUENCE [LARGE SCALE GENOMIC DNA]</scope>
    <source>
        <strain evidence="9">NIOZ-UU82</strain>
    </source>
</reference>
<organism evidence="9 10">
    <name type="scientific">Candidatus Desulfaltia bathyphila</name>
    <dbReference type="NCBI Taxonomy" id="2841697"/>
    <lineage>
        <taxon>Bacteria</taxon>
        <taxon>Pseudomonadati</taxon>
        <taxon>Thermodesulfobacteriota</taxon>
        <taxon>Desulfobacteria</taxon>
        <taxon>Desulfobacterales</taxon>
        <taxon>Desulfobacterales incertae sedis</taxon>
        <taxon>Candidatus Desulfaltia</taxon>
    </lineage>
</organism>
<keyword evidence="3 6" id="KW-0479">Metal-binding</keyword>
<sequence length="125" mass="13725">MTPQKELQLVYGLAIILLVVGVLSYAAFPAKAPEQPVRLMFKCVAGKILFDHKTHTVESGYGISCSDCHHNLEEGETDPQACGECHEPESQDEDVPSRADAFHTQCIGCHKEEAGPEKCELCHVM</sequence>
<keyword evidence="7" id="KW-0472">Membrane</keyword>
<feature type="binding site" description="axial binding residue" evidence="6">
    <location>
        <position position="68"/>
    </location>
    <ligand>
        <name>heme c</name>
        <dbReference type="ChEBI" id="CHEBI:61717"/>
        <label>1</label>
    </ligand>
    <ligandPart>
        <name>Fe</name>
        <dbReference type="ChEBI" id="CHEBI:18248"/>
    </ligandPart>
</feature>
<keyword evidence="4" id="KW-0249">Electron transport</keyword>
<dbReference type="Pfam" id="PF02085">
    <property type="entry name" value="Cytochrom_CIII"/>
    <property type="match status" value="1"/>
</dbReference>
<comment type="cofactor">
    <cofactor evidence="6">
        <name>heme c</name>
        <dbReference type="ChEBI" id="CHEBI:61717"/>
    </cofactor>
    <text evidence="6">Binds 4 heme c groups covalently per monomer.</text>
</comment>
<evidence type="ECO:0000256" key="2">
    <source>
        <dbReference type="ARBA" id="ARBA00022617"/>
    </source>
</evidence>
<feature type="binding site" description="covalent" evidence="6">
    <location>
        <position position="85"/>
    </location>
    <ligand>
        <name>heme c</name>
        <dbReference type="ChEBI" id="CHEBI:61717"/>
        <label>2</label>
    </ligand>
</feature>
<keyword evidence="7" id="KW-1133">Transmembrane helix</keyword>
<feature type="binding site" description="axial binding residue" evidence="6">
    <location>
        <position position="122"/>
    </location>
    <ligand>
        <name>heme c</name>
        <dbReference type="ChEBI" id="CHEBI:61717"/>
        <label>1</label>
    </ligand>
    <ligandPart>
        <name>Fe</name>
        <dbReference type="ChEBI" id="CHEBI:18248"/>
    </ligandPart>
</feature>
<proteinExistence type="predicted"/>
<feature type="binding site" description="axial binding residue" evidence="6">
    <location>
        <position position="119"/>
    </location>
    <ligand>
        <name>heme c</name>
        <dbReference type="ChEBI" id="CHEBI:61717"/>
        <label>1</label>
    </ligand>
    <ligandPart>
        <name>Fe</name>
        <dbReference type="ChEBI" id="CHEBI:18248"/>
    </ligandPart>
</feature>
<feature type="binding site" description="axial binding residue" evidence="6">
    <location>
        <position position="55"/>
    </location>
    <ligand>
        <name>heme c</name>
        <dbReference type="ChEBI" id="CHEBI:61717"/>
        <label>1</label>
    </ligand>
    <ligandPart>
        <name>Fe</name>
        <dbReference type="ChEBI" id="CHEBI:18248"/>
    </ligandPart>
</feature>
<keyword evidence="1" id="KW-0813">Transport</keyword>
<dbReference type="Gene3D" id="3.90.10.10">
    <property type="entry name" value="Cytochrome C3"/>
    <property type="match status" value="1"/>
</dbReference>
<evidence type="ECO:0000313" key="10">
    <source>
        <dbReference type="Proteomes" id="UP000603545"/>
    </source>
</evidence>
<dbReference type="InterPro" id="IPR002322">
    <property type="entry name" value="Cyt_c_III"/>
</dbReference>
<dbReference type="GO" id="GO:0020037">
    <property type="term" value="F:heme binding"/>
    <property type="evidence" value="ECO:0007669"/>
    <property type="project" value="InterPro"/>
</dbReference>
<dbReference type="GO" id="GO:0046872">
    <property type="term" value="F:metal ion binding"/>
    <property type="evidence" value="ECO:0007669"/>
    <property type="project" value="UniProtKB-KW"/>
</dbReference>
<gene>
    <name evidence="9" type="ORF">H8E80_03980</name>
</gene>
<comment type="caution">
    <text evidence="9">The sequence shown here is derived from an EMBL/GenBank/DDBJ whole genome shotgun (WGS) entry which is preliminary data.</text>
</comment>
<feature type="binding site" description="axial binding residue" evidence="6">
    <location>
        <position position="123"/>
    </location>
    <ligand>
        <name>heme c</name>
        <dbReference type="ChEBI" id="CHEBI:61717"/>
        <label>1</label>
    </ligand>
    <ligandPart>
        <name>Fe</name>
        <dbReference type="ChEBI" id="CHEBI:18248"/>
    </ligandPart>
</feature>
<feature type="binding site" description="axial binding residue" evidence="6">
    <location>
        <position position="109"/>
    </location>
    <ligand>
        <name>heme c</name>
        <dbReference type="ChEBI" id="CHEBI:61717"/>
        <label>1</label>
    </ligand>
    <ligandPart>
        <name>Fe</name>
        <dbReference type="ChEBI" id="CHEBI:18248"/>
    </ligandPart>
</feature>
<evidence type="ECO:0000256" key="6">
    <source>
        <dbReference type="PIRSR" id="PIRSR602322-1"/>
    </source>
</evidence>
<evidence type="ECO:0000256" key="7">
    <source>
        <dbReference type="SAM" id="Phobius"/>
    </source>
</evidence>
<accession>A0A8J6N648</accession>
<feature type="binding site" description="axial binding residue" evidence="6">
    <location>
        <position position="52"/>
    </location>
    <ligand>
        <name>heme c</name>
        <dbReference type="ChEBI" id="CHEBI:61717"/>
        <label>1</label>
    </ligand>
    <ligandPart>
        <name>Fe</name>
        <dbReference type="ChEBI" id="CHEBI:18248"/>
    </ligandPart>
</feature>
<dbReference type="AlphaFoldDB" id="A0A8J6N648"/>
<evidence type="ECO:0000256" key="4">
    <source>
        <dbReference type="ARBA" id="ARBA00022982"/>
    </source>
</evidence>
<dbReference type="InterPro" id="IPR020942">
    <property type="entry name" value="Cyt_c_III_dom"/>
</dbReference>
<feature type="binding site" description="axial binding residue" evidence="6">
    <location>
        <position position="70"/>
    </location>
    <ligand>
        <name>heme c</name>
        <dbReference type="ChEBI" id="CHEBI:61717"/>
        <label>1</label>
    </ligand>
    <ligandPart>
        <name>Fe</name>
        <dbReference type="ChEBI" id="CHEBI:18248"/>
    </ligandPart>
</feature>
<protein>
    <submittedName>
        <fullName evidence="9">Cytochrome c3 family protein</fullName>
    </submittedName>
</protein>
<dbReference type="PRINTS" id="PR00609">
    <property type="entry name" value="CYTOCHROMEC3"/>
</dbReference>
<evidence type="ECO:0000256" key="3">
    <source>
        <dbReference type="ARBA" id="ARBA00022723"/>
    </source>
</evidence>
<keyword evidence="2 6" id="KW-0349">Heme</keyword>
<dbReference type="InterPro" id="IPR036280">
    <property type="entry name" value="Multihaem_cyt_sf"/>
</dbReference>
<feature type="binding site" description="axial binding residue" evidence="6">
    <location>
        <position position="69"/>
    </location>
    <ligand>
        <name>heme c</name>
        <dbReference type="ChEBI" id="CHEBI:61717"/>
        <label>2</label>
    </ligand>
    <ligandPart>
        <name>Fe</name>
        <dbReference type="ChEBI" id="CHEBI:18248"/>
    </ligandPart>
</feature>
<name>A0A8J6N648_9BACT</name>
<keyword evidence="5 6" id="KW-0408">Iron</keyword>
<feature type="domain" description="Class III cytochrome C" evidence="8">
    <location>
        <begin position="43"/>
        <end position="123"/>
    </location>
</feature>
<feature type="binding site" description="axial binding residue" evidence="6">
    <location>
        <position position="110"/>
    </location>
    <ligand>
        <name>heme c</name>
        <dbReference type="ChEBI" id="CHEBI:61717"/>
        <label>1</label>
    </ligand>
    <ligandPart>
        <name>Fe</name>
        <dbReference type="ChEBI" id="CHEBI:18248"/>
    </ligandPart>
</feature>
<dbReference type="SUPFAM" id="SSF48695">
    <property type="entry name" value="Multiheme cytochromes"/>
    <property type="match status" value="1"/>
</dbReference>
<dbReference type="GO" id="GO:0009055">
    <property type="term" value="F:electron transfer activity"/>
    <property type="evidence" value="ECO:0007669"/>
    <property type="project" value="InterPro"/>
</dbReference>
<evidence type="ECO:0000259" key="8">
    <source>
        <dbReference type="Pfam" id="PF02085"/>
    </source>
</evidence>
<dbReference type="CDD" id="cd08168">
    <property type="entry name" value="Cytochrom_C3"/>
    <property type="match status" value="1"/>
</dbReference>
<keyword evidence="7" id="KW-0812">Transmembrane</keyword>
<feature type="binding site" description="axial binding residue" evidence="6">
    <location>
        <position position="86"/>
    </location>
    <ligand>
        <name>heme c</name>
        <dbReference type="ChEBI" id="CHEBI:61717"/>
        <label>2</label>
    </ligand>
    <ligandPart>
        <name>Fe</name>
        <dbReference type="ChEBI" id="CHEBI:18248"/>
    </ligandPart>
</feature>
<dbReference type="EMBL" id="JACNLL010000038">
    <property type="protein sequence ID" value="MBC8199192.1"/>
    <property type="molecule type" value="Genomic_DNA"/>
</dbReference>
<evidence type="ECO:0000313" key="9">
    <source>
        <dbReference type="EMBL" id="MBC8199192.1"/>
    </source>
</evidence>
<evidence type="ECO:0000256" key="1">
    <source>
        <dbReference type="ARBA" id="ARBA00022448"/>
    </source>
</evidence>
<feature type="binding site" description="axial binding residue" evidence="6">
    <location>
        <position position="65"/>
    </location>
    <ligand>
        <name>heme c</name>
        <dbReference type="ChEBI" id="CHEBI:61717"/>
        <label>1</label>
    </ligand>
    <ligandPart>
        <name>Fe</name>
        <dbReference type="ChEBI" id="CHEBI:18248"/>
    </ligandPart>
</feature>
<evidence type="ECO:0000256" key="5">
    <source>
        <dbReference type="ARBA" id="ARBA00023004"/>
    </source>
</evidence>
<dbReference type="Proteomes" id="UP000603545">
    <property type="component" value="Unassembled WGS sequence"/>
</dbReference>
<feature type="binding site" description="axial binding residue" evidence="6">
    <location>
        <position position="106"/>
    </location>
    <ligand>
        <name>heme c</name>
        <dbReference type="ChEBI" id="CHEBI:61717"/>
        <label>1</label>
    </ligand>
    <ligandPart>
        <name>Fe</name>
        <dbReference type="ChEBI" id="CHEBI:18248"/>
    </ligandPart>
</feature>